<evidence type="ECO:0000313" key="2">
    <source>
        <dbReference type="EMBL" id="SDM19744.1"/>
    </source>
</evidence>
<proteinExistence type="predicted"/>
<feature type="region of interest" description="Disordered" evidence="1">
    <location>
        <begin position="1"/>
        <end position="20"/>
    </location>
</feature>
<reference evidence="3" key="1">
    <citation type="submission" date="2016-10" db="EMBL/GenBank/DDBJ databases">
        <authorList>
            <person name="Varghese N."/>
            <person name="Submissions S."/>
        </authorList>
    </citation>
    <scope>NUCLEOTIDE SEQUENCE [LARGE SCALE GENOMIC DNA]</scope>
    <source>
        <strain evidence="3">AAP</strain>
    </source>
</reference>
<organism evidence="2 3">
    <name type="scientific">Franzmannia pantelleriensis</name>
    <dbReference type="NCBI Taxonomy" id="48727"/>
    <lineage>
        <taxon>Bacteria</taxon>
        <taxon>Pseudomonadati</taxon>
        <taxon>Pseudomonadota</taxon>
        <taxon>Gammaproteobacteria</taxon>
        <taxon>Oceanospirillales</taxon>
        <taxon>Halomonadaceae</taxon>
        <taxon>Franzmannia</taxon>
    </lineage>
</organism>
<evidence type="ECO:0008006" key="4">
    <source>
        <dbReference type="Google" id="ProtNLM"/>
    </source>
</evidence>
<dbReference type="EMBL" id="FNGH01000010">
    <property type="protein sequence ID" value="SDM19744.1"/>
    <property type="molecule type" value="Genomic_DNA"/>
</dbReference>
<name>A0A1G9R930_9GAMM</name>
<dbReference type="RefSeq" id="WP_143025077.1">
    <property type="nucleotide sequence ID" value="NZ_FNGH01000010.1"/>
</dbReference>
<gene>
    <name evidence="2" type="ORF">SAMN05192555_110113</name>
</gene>
<evidence type="ECO:0000313" key="3">
    <source>
        <dbReference type="Proteomes" id="UP000199107"/>
    </source>
</evidence>
<protein>
    <recommendedName>
        <fullName evidence="4">DUF3987 domain-containing protein</fullName>
    </recommendedName>
</protein>
<evidence type="ECO:0000256" key="1">
    <source>
        <dbReference type="SAM" id="MobiDB-lite"/>
    </source>
</evidence>
<dbReference type="OrthoDB" id="9067983at2"/>
<dbReference type="InterPro" id="IPR025048">
    <property type="entry name" value="DUF3987"/>
</dbReference>
<keyword evidence="3" id="KW-1185">Reference proteome</keyword>
<dbReference type="STRING" id="48727.SAMN05192555_110113"/>
<accession>A0A1G9R930</accession>
<dbReference type="Pfam" id="PF13148">
    <property type="entry name" value="DUF3987"/>
    <property type="match status" value="1"/>
</dbReference>
<dbReference type="Proteomes" id="UP000199107">
    <property type="component" value="Unassembled WGS sequence"/>
</dbReference>
<sequence length="557" mass="63462">MVTHNAPQATPIEVPFGDDRPDHWPKYRESSLFWSASVEAAGEVQVPLEMAVMCALGAISVSCQGLVDVEMPIGHTVQTPLMLLTLAESGERKTTVQNLFFRSISALNRASIQISNERLSQHSFDVDVWNVEEKALKIALTKAIKSSDATSIERARERLNSIQKNKPIPPNLPRLIYDDTTPQALVYHLHEHSRYGCLLTSEANSIFSGLALQDLDKINTLWDGGDVIVDRMTRPSFILSGARLTLSLMTQPSVIDRFLSKRGEEARGMGFLARFLVIKPGKMAGNRATRNLRDLPHIDRFNQKSYELLTEPDGITPTTFDPSTEKQLLRFTSEASELWKRYHQGIEDSIKDGGPYQYYSDHASKLMDNVTRMSALIHFFEGYEGDISKDTLIFCYDFVRKCSIHFQRFLAGEPQVVSDANELAKHLIEWADKDNQNPLASSPELPEHLALGREQEFTMTRLKQYGPYRLRGRESDQRLRESVKLLQKLGHVEYHRGLRKYRFREHIFSGTNGPDIRNGIEYHLDSLPLFSEQEYYSPPRQKFGGFRSGFYLIKPGY</sequence>
<dbReference type="AlphaFoldDB" id="A0A1G9R930"/>